<protein>
    <submittedName>
        <fullName evidence="2">Uncharacterized protein</fullName>
    </submittedName>
</protein>
<organism evidence="2 3">
    <name type="scientific">Mesorhabditis spiculigera</name>
    <dbReference type="NCBI Taxonomy" id="96644"/>
    <lineage>
        <taxon>Eukaryota</taxon>
        <taxon>Metazoa</taxon>
        <taxon>Ecdysozoa</taxon>
        <taxon>Nematoda</taxon>
        <taxon>Chromadorea</taxon>
        <taxon>Rhabditida</taxon>
        <taxon>Rhabditina</taxon>
        <taxon>Rhabditomorpha</taxon>
        <taxon>Rhabditoidea</taxon>
        <taxon>Rhabditidae</taxon>
        <taxon>Mesorhabditinae</taxon>
        <taxon>Mesorhabditis</taxon>
    </lineage>
</organism>
<dbReference type="EMBL" id="CATQJA010002709">
    <property type="protein sequence ID" value="CAJ0586794.1"/>
    <property type="molecule type" value="Genomic_DNA"/>
</dbReference>
<sequence length="69" mass="8209">MDLRIWLFTIFCCLHPVCGQYRIFSIDAPSKWRLREFSGRAAPYEVNVPLNKLPNDERINELLRKTWLG</sequence>
<accession>A0AA36DFL6</accession>
<feature type="non-terminal residue" evidence="2">
    <location>
        <position position="1"/>
    </location>
</feature>
<dbReference type="AlphaFoldDB" id="A0AA36DFL6"/>
<comment type="caution">
    <text evidence="2">The sequence shown here is derived from an EMBL/GenBank/DDBJ whole genome shotgun (WGS) entry which is preliminary data.</text>
</comment>
<proteinExistence type="predicted"/>
<evidence type="ECO:0000256" key="1">
    <source>
        <dbReference type="SAM" id="SignalP"/>
    </source>
</evidence>
<feature type="signal peptide" evidence="1">
    <location>
        <begin position="1"/>
        <end position="19"/>
    </location>
</feature>
<feature type="chain" id="PRO_5041449207" evidence="1">
    <location>
        <begin position="20"/>
        <end position="69"/>
    </location>
</feature>
<keyword evidence="3" id="KW-1185">Reference proteome</keyword>
<gene>
    <name evidence="2" type="ORF">MSPICULIGERA_LOCUS24780</name>
</gene>
<reference evidence="2" key="1">
    <citation type="submission" date="2023-06" db="EMBL/GenBank/DDBJ databases">
        <authorList>
            <person name="Delattre M."/>
        </authorList>
    </citation>
    <scope>NUCLEOTIDE SEQUENCE</scope>
    <source>
        <strain evidence="2">AF72</strain>
    </source>
</reference>
<evidence type="ECO:0000313" key="2">
    <source>
        <dbReference type="EMBL" id="CAJ0586794.1"/>
    </source>
</evidence>
<keyword evidence="1" id="KW-0732">Signal</keyword>
<evidence type="ECO:0000313" key="3">
    <source>
        <dbReference type="Proteomes" id="UP001177023"/>
    </source>
</evidence>
<name>A0AA36DFL6_9BILA</name>
<dbReference type="Proteomes" id="UP001177023">
    <property type="component" value="Unassembled WGS sequence"/>
</dbReference>